<proteinExistence type="predicted"/>
<feature type="compositionally biased region" description="Basic residues" evidence="1">
    <location>
        <begin position="91"/>
        <end position="105"/>
    </location>
</feature>
<evidence type="ECO:0000256" key="1">
    <source>
        <dbReference type="SAM" id="MobiDB-lite"/>
    </source>
</evidence>
<evidence type="ECO:0000313" key="3">
    <source>
        <dbReference type="Proteomes" id="UP001190700"/>
    </source>
</evidence>
<keyword evidence="3" id="KW-1185">Reference proteome</keyword>
<protein>
    <submittedName>
        <fullName evidence="2">Uncharacterized protein</fullName>
    </submittedName>
</protein>
<dbReference type="AlphaFoldDB" id="A0AAE0BDW2"/>
<reference evidence="2 3" key="1">
    <citation type="journal article" date="2015" name="Genome Biol. Evol.">
        <title>Comparative Genomics of a Bacterivorous Green Alga Reveals Evolutionary Causalities and Consequences of Phago-Mixotrophic Mode of Nutrition.</title>
        <authorList>
            <person name="Burns J.A."/>
            <person name="Paasch A."/>
            <person name="Narechania A."/>
            <person name="Kim E."/>
        </authorList>
    </citation>
    <scope>NUCLEOTIDE SEQUENCE [LARGE SCALE GENOMIC DNA]</scope>
    <source>
        <strain evidence="2 3">PLY_AMNH</strain>
    </source>
</reference>
<dbReference type="EMBL" id="LGRX02035483">
    <property type="protein sequence ID" value="KAK3234617.1"/>
    <property type="molecule type" value="Genomic_DNA"/>
</dbReference>
<gene>
    <name evidence="2" type="ORF">CYMTET_55167</name>
</gene>
<accession>A0AAE0BDW2</accession>
<feature type="compositionally biased region" description="Acidic residues" evidence="1">
    <location>
        <begin position="47"/>
        <end position="64"/>
    </location>
</feature>
<organism evidence="2 3">
    <name type="scientific">Cymbomonas tetramitiformis</name>
    <dbReference type="NCBI Taxonomy" id="36881"/>
    <lineage>
        <taxon>Eukaryota</taxon>
        <taxon>Viridiplantae</taxon>
        <taxon>Chlorophyta</taxon>
        <taxon>Pyramimonadophyceae</taxon>
        <taxon>Pyramimonadales</taxon>
        <taxon>Pyramimonadaceae</taxon>
        <taxon>Cymbomonas</taxon>
    </lineage>
</organism>
<feature type="region of interest" description="Disordered" evidence="1">
    <location>
        <begin position="27"/>
        <end position="132"/>
    </location>
</feature>
<comment type="caution">
    <text evidence="2">The sequence shown here is derived from an EMBL/GenBank/DDBJ whole genome shotgun (WGS) entry which is preliminary data.</text>
</comment>
<evidence type="ECO:0000313" key="2">
    <source>
        <dbReference type="EMBL" id="KAK3234617.1"/>
    </source>
</evidence>
<feature type="compositionally biased region" description="Basic and acidic residues" evidence="1">
    <location>
        <begin position="123"/>
        <end position="132"/>
    </location>
</feature>
<sequence>MALFTRWNEEWQDMLNDSEGDTILYRSSDEDESDVEITHDTQNEQSLIEDAEQVDVDDEGDDSDSDYRLSEDQSDTSWSCPDGSDAEDRGRPKHGRKRRRVRSSTRAKQIRESKKGGKVSLEPPEHARARGDKLPTTCRSVVAALPNTAFCEFCRSGGKRWRLTFDGVPHCERKVNAYTARYGGHYRVSDRSKPECSSANSDQ</sequence>
<name>A0AAE0BDW2_9CHLO</name>
<dbReference type="Proteomes" id="UP001190700">
    <property type="component" value="Unassembled WGS sequence"/>
</dbReference>